<accession>A0A4R0R1H9</accession>
<name>A0A4R0R1H9_9APHY</name>
<gene>
    <name evidence="1" type="ORF">EIP91_009605</name>
</gene>
<protein>
    <recommendedName>
        <fullName evidence="3">Transcription factor domain-containing protein</fullName>
    </recommendedName>
</protein>
<dbReference type="AlphaFoldDB" id="A0A4R0R1H9"/>
<proteinExistence type="predicted"/>
<organism evidence="1 2">
    <name type="scientific">Steccherinum ochraceum</name>
    <dbReference type="NCBI Taxonomy" id="92696"/>
    <lineage>
        <taxon>Eukaryota</taxon>
        <taxon>Fungi</taxon>
        <taxon>Dikarya</taxon>
        <taxon>Basidiomycota</taxon>
        <taxon>Agaricomycotina</taxon>
        <taxon>Agaricomycetes</taxon>
        <taxon>Polyporales</taxon>
        <taxon>Steccherinaceae</taxon>
        <taxon>Steccherinum</taxon>
    </lineage>
</organism>
<comment type="caution">
    <text evidence="1">The sequence shown here is derived from an EMBL/GenBank/DDBJ whole genome shotgun (WGS) entry which is preliminary data.</text>
</comment>
<keyword evidence="2" id="KW-1185">Reference proteome</keyword>
<sequence length="275" mass="29549">MARQLWRPATESDGIPLDVLCTFMNNLTEWREEHLRHVGVPSNFQQDWDFVSAVTACASDATYHIMWIILFNALDDFGIREVNDLVRTGSPGNTSPNHAQIEGIKKKFSEEALHGALRIAGLAGVLTTNGYLRLDSAVMHVSCIQAGTLLARLGRPEVQNCIAGLEQYAYAYEECLEQAQEIRRVYASATAGQLDLGHMASVVPRPGPGPFSGVEGGMSVDTGMGGLNGHGMDPQQQQQQSPYLASPHGHALGVGVGVVPGMEGLYAPPGHNGFA</sequence>
<dbReference type="EMBL" id="RWJN01000550">
    <property type="protein sequence ID" value="TCD60752.1"/>
    <property type="molecule type" value="Genomic_DNA"/>
</dbReference>
<evidence type="ECO:0000313" key="2">
    <source>
        <dbReference type="Proteomes" id="UP000292702"/>
    </source>
</evidence>
<evidence type="ECO:0000313" key="1">
    <source>
        <dbReference type="EMBL" id="TCD60752.1"/>
    </source>
</evidence>
<evidence type="ECO:0008006" key="3">
    <source>
        <dbReference type="Google" id="ProtNLM"/>
    </source>
</evidence>
<reference evidence="1 2" key="1">
    <citation type="submission" date="2018-11" db="EMBL/GenBank/DDBJ databases">
        <title>Genome assembly of Steccherinum ochraceum LE-BIN_3174, the white-rot fungus of the Steccherinaceae family (The Residual Polyporoid clade, Polyporales, Basidiomycota).</title>
        <authorList>
            <person name="Fedorova T.V."/>
            <person name="Glazunova O.A."/>
            <person name="Landesman E.O."/>
            <person name="Moiseenko K.V."/>
            <person name="Psurtseva N.V."/>
            <person name="Savinova O.S."/>
            <person name="Shakhova N.V."/>
            <person name="Tyazhelova T.V."/>
            <person name="Vasina D.V."/>
        </authorList>
    </citation>
    <scope>NUCLEOTIDE SEQUENCE [LARGE SCALE GENOMIC DNA]</scope>
    <source>
        <strain evidence="1 2">LE-BIN_3174</strain>
    </source>
</reference>
<dbReference type="OrthoDB" id="2534600at2759"/>
<dbReference type="Proteomes" id="UP000292702">
    <property type="component" value="Unassembled WGS sequence"/>
</dbReference>